<dbReference type="EMBL" id="PDDY01000001">
    <property type="protein sequence ID" value="PEH42125.1"/>
    <property type="molecule type" value="Genomic_DNA"/>
</dbReference>
<evidence type="ECO:0000313" key="4">
    <source>
        <dbReference type="Proteomes" id="UP000220629"/>
    </source>
</evidence>
<dbReference type="Gene3D" id="1.10.530.10">
    <property type="match status" value="1"/>
</dbReference>
<reference evidence="4" key="1">
    <citation type="submission" date="2017-09" db="EMBL/GenBank/DDBJ databases">
        <title>FDA dAtabase for Regulatory Grade micrObial Sequences (FDA-ARGOS): Supporting development and validation of Infectious Disease Dx tests.</title>
        <authorList>
            <person name="Minogue T."/>
            <person name="Wolcott M."/>
            <person name="Wasieloski L."/>
            <person name="Aguilar W."/>
            <person name="Moore D."/>
            <person name="Tallon L."/>
            <person name="Sadzewicz L."/>
            <person name="Ott S."/>
            <person name="Zhao X."/>
            <person name="Nagaraj S."/>
            <person name="Vavikolanu K."/>
            <person name="Aluvathingal J."/>
            <person name="Nadendla S."/>
            <person name="Sichtig H."/>
        </authorList>
    </citation>
    <scope>NUCLEOTIDE SEQUENCE [LARGE SCALE GENOMIC DNA]</scope>
    <source>
        <strain evidence="4">FDAARGOS_390</strain>
    </source>
</reference>
<evidence type="ECO:0000313" key="3">
    <source>
        <dbReference type="EMBL" id="PEH42125.1"/>
    </source>
</evidence>
<gene>
    <name evidence="3" type="ORF">CRM94_08210</name>
</gene>
<dbReference type="InterPro" id="IPR023346">
    <property type="entry name" value="Lysozyme-like_dom_sf"/>
</dbReference>
<evidence type="ECO:0000259" key="2">
    <source>
        <dbReference type="Pfam" id="PF01464"/>
    </source>
</evidence>
<feature type="chain" id="PRO_5043154538" evidence="1">
    <location>
        <begin position="43"/>
        <end position="182"/>
    </location>
</feature>
<sequence length="182" mass="19854">MATWSMASEPCRPCWPCRFRRPWRAALAAGVLCLAQPGGALAQDCWTRAGDKYGIDPLLLAAIARVESSMNPAAVNRNRNGTTDIGLMQINSTHLPRLHKAGITRKRLLAEPCTSIDAGAAILAGFIERLGPTWNAVGAYNAGASPARARARQAYVDKVWRAYRQLTRDRAASLAGLVDWRR</sequence>
<dbReference type="Proteomes" id="UP000220629">
    <property type="component" value="Unassembled WGS sequence"/>
</dbReference>
<protein>
    <submittedName>
        <fullName evidence="3">Lytic transglycosylase</fullName>
    </submittedName>
</protein>
<accession>A0A2A7SFQ1</accession>
<dbReference type="CDD" id="cd13400">
    <property type="entry name" value="LT_IagB-like"/>
    <property type="match status" value="1"/>
</dbReference>
<keyword evidence="1" id="KW-0732">Signal</keyword>
<feature type="domain" description="Transglycosylase SLT" evidence="2">
    <location>
        <begin position="44"/>
        <end position="155"/>
    </location>
</feature>
<dbReference type="InterPro" id="IPR008258">
    <property type="entry name" value="Transglycosylase_SLT_dom_1"/>
</dbReference>
<feature type="signal peptide" evidence="1">
    <location>
        <begin position="1"/>
        <end position="42"/>
    </location>
</feature>
<dbReference type="SUPFAM" id="SSF53955">
    <property type="entry name" value="Lysozyme-like"/>
    <property type="match status" value="1"/>
</dbReference>
<dbReference type="AlphaFoldDB" id="A0A2A7SFQ1"/>
<comment type="caution">
    <text evidence="3">The sequence shown here is derived from an EMBL/GenBank/DDBJ whole genome shotgun (WGS) entry which is preliminary data.</text>
</comment>
<evidence type="ECO:0000256" key="1">
    <source>
        <dbReference type="SAM" id="SignalP"/>
    </source>
</evidence>
<name>A0A2A7SFQ1_BURGA</name>
<proteinExistence type="predicted"/>
<dbReference type="Pfam" id="PF01464">
    <property type="entry name" value="SLT"/>
    <property type="match status" value="1"/>
</dbReference>
<organism evidence="3 4">
    <name type="scientific">Burkholderia gladioli</name>
    <name type="common">Pseudomonas marginata</name>
    <name type="synonym">Phytomonas marginata</name>
    <dbReference type="NCBI Taxonomy" id="28095"/>
    <lineage>
        <taxon>Bacteria</taxon>
        <taxon>Pseudomonadati</taxon>
        <taxon>Pseudomonadota</taxon>
        <taxon>Betaproteobacteria</taxon>
        <taxon>Burkholderiales</taxon>
        <taxon>Burkholderiaceae</taxon>
        <taxon>Burkholderia</taxon>
    </lineage>
</organism>